<protein>
    <submittedName>
        <fullName evidence="1">Uncharacterized protein</fullName>
    </submittedName>
</protein>
<reference evidence="1 2" key="1">
    <citation type="submission" date="2024-01" db="EMBL/GenBank/DDBJ databases">
        <title>The genomes of 5 underutilized Papilionoideae crops provide insights into root nodulation and disease resistanc.</title>
        <authorList>
            <person name="Jiang F."/>
        </authorList>
    </citation>
    <scope>NUCLEOTIDE SEQUENCE [LARGE SCALE GENOMIC DNA]</scope>
    <source>
        <strain evidence="1">LVBAO_FW01</strain>
        <tissue evidence="1">Leaves</tissue>
    </source>
</reference>
<organism evidence="1 2">
    <name type="scientific">Canavalia gladiata</name>
    <name type="common">Sword bean</name>
    <name type="synonym">Dolichos gladiatus</name>
    <dbReference type="NCBI Taxonomy" id="3824"/>
    <lineage>
        <taxon>Eukaryota</taxon>
        <taxon>Viridiplantae</taxon>
        <taxon>Streptophyta</taxon>
        <taxon>Embryophyta</taxon>
        <taxon>Tracheophyta</taxon>
        <taxon>Spermatophyta</taxon>
        <taxon>Magnoliopsida</taxon>
        <taxon>eudicotyledons</taxon>
        <taxon>Gunneridae</taxon>
        <taxon>Pentapetalae</taxon>
        <taxon>rosids</taxon>
        <taxon>fabids</taxon>
        <taxon>Fabales</taxon>
        <taxon>Fabaceae</taxon>
        <taxon>Papilionoideae</taxon>
        <taxon>50 kb inversion clade</taxon>
        <taxon>NPAAA clade</taxon>
        <taxon>indigoferoid/millettioid clade</taxon>
        <taxon>Phaseoleae</taxon>
        <taxon>Canavalia</taxon>
    </lineage>
</organism>
<dbReference type="Proteomes" id="UP001367508">
    <property type="component" value="Unassembled WGS sequence"/>
</dbReference>
<gene>
    <name evidence="1" type="ORF">VNO77_44567</name>
</gene>
<evidence type="ECO:0000313" key="2">
    <source>
        <dbReference type="Proteomes" id="UP001367508"/>
    </source>
</evidence>
<accession>A0AAN9JYQ3</accession>
<proteinExistence type="predicted"/>
<dbReference type="EMBL" id="JAYMYQ010000011">
    <property type="protein sequence ID" value="KAK7306616.1"/>
    <property type="molecule type" value="Genomic_DNA"/>
</dbReference>
<comment type="caution">
    <text evidence="1">The sequence shown here is derived from an EMBL/GenBank/DDBJ whole genome shotgun (WGS) entry which is preliminary data.</text>
</comment>
<dbReference type="AlphaFoldDB" id="A0AAN9JYQ3"/>
<evidence type="ECO:0000313" key="1">
    <source>
        <dbReference type="EMBL" id="KAK7306616.1"/>
    </source>
</evidence>
<keyword evidence="2" id="KW-1185">Reference proteome</keyword>
<sequence length="170" mass="19402">MDLSLNTIAVEPLISENKDMATLSLQEQGVQEGRIWVWVRLKRKRKICVRLHRVEISRTERARSLRICKIAGSSSATNGTMGVTRGSLRNLNSTNCHSHRSGDVTTQKECLRSGGIENEALTSPYCLDMIGEFLSLELELLGSTLIHCRHKEHLLYRRWRTKGFRGRLKQ</sequence>
<name>A0AAN9JYQ3_CANGL</name>